<dbReference type="PANTHER" id="PTHR43101">
    <property type="entry name" value="BETA-FRUCTOSIDASE"/>
    <property type="match status" value="1"/>
</dbReference>
<evidence type="ECO:0000256" key="2">
    <source>
        <dbReference type="ARBA" id="ARBA00012758"/>
    </source>
</evidence>
<dbReference type="RefSeq" id="WP_078348157.1">
    <property type="nucleotide sequence ID" value="NZ_MBTF01000012.1"/>
</dbReference>
<feature type="signal peptide" evidence="5">
    <location>
        <begin position="1"/>
        <end position="19"/>
    </location>
</feature>
<dbReference type="Pfam" id="PF00251">
    <property type="entry name" value="Glyco_hydro_32N"/>
    <property type="match status" value="1"/>
</dbReference>
<keyword evidence="4" id="KW-0326">Glycosidase</keyword>
<organism evidence="7 8">
    <name type="scientific">Mucilaginibacter pedocola</name>
    <dbReference type="NCBI Taxonomy" id="1792845"/>
    <lineage>
        <taxon>Bacteria</taxon>
        <taxon>Pseudomonadati</taxon>
        <taxon>Bacteroidota</taxon>
        <taxon>Sphingobacteriia</taxon>
        <taxon>Sphingobacteriales</taxon>
        <taxon>Sphingobacteriaceae</taxon>
        <taxon>Mucilaginibacter</taxon>
    </lineage>
</organism>
<dbReference type="InterPro" id="IPR023296">
    <property type="entry name" value="Glyco_hydro_beta-prop_sf"/>
</dbReference>
<evidence type="ECO:0000256" key="1">
    <source>
        <dbReference type="ARBA" id="ARBA00009902"/>
    </source>
</evidence>
<reference evidence="7 8" key="1">
    <citation type="submission" date="2016-07" db="EMBL/GenBank/DDBJ databases">
        <title>Genomic analysis of zinc-resistant bacterium Mucilaginibacter pedocola TBZ30.</title>
        <authorList>
            <person name="Huang J."/>
            <person name="Tang J."/>
        </authorList>
    </citation>
    <scope>NUCLEOTIDE SEQUENCE [LARGE SCALE GENOMIC DNA]</scope>
    <source>
        <strain evidence="7 8">TBZ30</strain>
    </source>
</reference>
<evidence type="ECO:0000313" key="8">
    <source>
        <dbReference type="Proteomes" id="UP000189739"/>
    </source>
</evidence>
<feature type="domain" description="Glycosyl hydrolase family 32 N-terminal" evidence="6">
    <location>
        <begin position="53"/>
        <end position="320"/>
    </location>
</feature>
<dbReference type="GO" id="GO:0005975">
    <property type="term" value="P:carbohydrate metabolic process"/>
    <property type="evidence" value="ECO:0007669"/>
    <property type="project" value="InterPro"/>
</dbReference>
<dbReference type="PANTHER" id="PTHR43101:SF1">
    <property type="entry name" value="BETA-FRUCTOSIDASE"/>
    <property type="match status" value="1"/>
</dbReference>
<dbReference type="InterPro" id="IPR013148">
    <property type="entry name" value="Glyco_hydro_32_N"/>
</dbReference>
<accession>A0A1S9PEQ3</accession>
<evidence type="ECO:0000313" key="7">
    <source>
        <dbReference type="EMBL" id="OOQ59427.1"/>
    </source>
</evidence>
<dbReference type="Proteomes" id="UP000189739">
    <property type="component" value="Unassembled WGS sequence"/>
</dbReference>
<proteinExistence type="inferred from homology"/>
<keyword evidence="8" id="KW-1185">Reference proteome</keyword>
<keyword evidence="3" id="KW-0378">Hydrolase</keyword>
<keyword evidence="5" id="KW-0732">Signal</keyword>
<dbReference type="InterPro" id="IPR001362">
    <property type="entry name" value="Glyco_hydro_32"/>
</dbReference>
<dbReference type="GO" id="GO:0004564">
    <property type="term" value="F:beta-fructofuranosidase activity"/>
    <property type="evidence" value="ECO:0007669"/>
    <property type="project" value="UniProtKB-EC"/>
</dbReference>
<evidence type="ECO:0000256" key="3">
    <source>
        <dbReference type="ARBA" id="ARBA00022801"/>
    </source>
</evidence>
<dbReference type="EC" id="3.2.1.26" evidence="2"/>
<dbReference type="STRING" id="1792845.BC343_04395"/>
<feature type="chain" id="PRO_5012549258" description="beta-fructofuranosidase" evidence="5">
    <location>
        <begin position="20"/>
        <end position="491"/>
    </location>
</feature>
<dbReference type="OrthoDB" id="9759709at2"/>
<protein>
    <recommendedName>
        <fullName evidence="2">beta-fructofuranosidase</fullName>
        <ecNumber evidence="2">3.2.1.26</ecNumber>
    </recommendedName>
</protein>
<dbReference type="CDD" id="cd08995">
    <property type="entry name" value="GH32_EcAec43-like"/>
    <property type="match status" value="1"/>
</dbReference>
<dbReference type="AlphaFoldDB" id="A0A1S9PEQ3"/>
<dbReference type="InterPro" id="IPR051214">
    <property type="entry name" value="GH32_Enzymes"/>
</dbReference>
<dbReference type="EMBL" id="MBTF01000012">
    <property type="protein sequence ID" value="OOQ59427.1"/>
    <property type="molecule type" value="Genomic_DNA"/>
</dbReference>
<dbReference type="Gene3D" id="2.115.10.20">
    <property type="entry name" value="Glycosyl hydrolase domain, family 43"/>
    <property type="match status" value="1"/>
</dbReference>
<evidence type="ECO:0000259" key="6">
    <source>
        <dbReference type="Pfam" id="PF00251"/>
    </source>
</evidence>
<evidence type="ECO:0000256" key="4">
    <source>
        <dbReference type="ARBA" id="ARBA00023295"/>
    </source>
</evidence>
<gene>
    <name evidence="7" type="ORF">BC343_04395</name>
</gene>
<dbReference type="SUPFAM" id="SSF75005">
    <property type="entry name" value="Arabinanase/levansucrase/invertase"/>
    <property type="match status" value="1"/>
</dbReference>
<evidence type="ECO:0000256" key="5">
    <source>
        <dbReference type="SAM" id="SignalP"/>
    </source>
</evidence>
<comment type="caution">
    <text evidence="7">The sequence shown here is derived from an EMBL/GenBank/DDBJ whole genome shotgun (WGS) entry which is preliminary data.</text>
</comment>
<comment type="similarity">
    <text evidence="1">Belongs to the glycosyl hydrolase 32 family.</text>
</comment>
<dbReference type="SMART" id="SM00640">
    <property type="entry name" value="Glyco_32"/>
    <property type="match status" value="1"/>
</dbReference>
<name>A0A1S9PEQ3_9SPHI</name>
<sequence length="491" mass="55028">MKKLILFLLLFTGAYGLQAQKLGVKYDPSIQSTTSMQYFKPKGNLFVGDCIPFSRNGTYYYYWLLDSAHHASLNGLGGHQWALSTSSDLKTWKQYPVVLGIDESWEKSICTGSVAFYKGKYYAFYATRLINAEGKVNEQLSYAISDDGIHFDKQKPNPFYTSAPGYSKRNFRDPKVFVDDKGEFHLFVSSDQEEPVMKRFNGCLVHLSSKDLKTWTLHDPILTGQKSSPECPDYFFWKGWYYLVYSDDSNTSYVKSRKPYGPWEEPRYQALDESWSNVVKTAEFKNDRRIAAAWVPNRVNSKDNEPEIFGGNSLFREVTQEPDGTLNTSFPKEMIPVTGAMKAVKPEAMYKAKLAADGSITLADGAGVASARITNVPENCRITLTVTPTGLNQEFGLLLKGDEKGAGGYKLNLSANSKTVNLGNTTINGVNGLEKPITIDIVMKDGILDADINHRRTIVNRTYQYNGNTVWLYAKHGTVKFSSIKVAPLAE</sequence>